<keyword evidence="1" id="KW-1133">Transmembrane helix</keyword>
<feature type="transmembrane region" description="Helical" evidence="1">
    <location>
        <begin position="226"/>
        <end position="243"/>
    </location>
</feature>
<feature type="transmembrane region" description="Helical" evidence="1">
    <location>
        <begin position="128"/>
        <end position="151"/>
    </location>
</feature>
<organism evidence="2 3">
    <name type="scientific">Knoellia subterranea KCTC 19937</name>
    <dbReference type="NCBI Taxonomy" id="1385521"/>
    <lineage>
        <taxon>Bacteria</taxon>
        <taxon>Bacillati</taxon>
        <taxon>Actinomycetota</taxon>
        <taxon>Actinomycetes</taxon>
        <taxon>Micrococcales</taxon>
        <taxon>Intrasporangiaceae</taxon>
        <taxon>Knoellia</taxon>
    </lineage>
</organism>
<feature type="transmembrane region" description="Helical" evidence="1">
    <location>
        <begin position="6"/>
        <end position="23"/>
    </location>
</feature>
<protein>
    <submittedName>
        <fullName evidence="2">Amino acid transporter</fullName>
    </submittedName>
</protein>
<feature type="transmembrane region" description="Helical" evidence="1">
    <location>
        <begin position="281"/>
        <end position="299"/>
    </location>
</feature>
<sequence>MSTTSRHSDITLVLIALLAAVFLKGFSEAIGVAVVLVVSYLGLSAVVLARGVWEVAQHPTVFGDWTDHMNAAHAMPFGIIAASLLVFPALALGLSGFETGVVVMPLVKGDPADTHEAPLGRIRNAKKLLTSAALIMSVLLVGSSLVTTLLIPEEAFQPGGEANGRALAYLAHELFGDGFGTAYDAATIDILWFAGASAMAGMLNIVPRYLPKYGMAPDWASSTRPLVLVLSAIAAAVTIAFKADVDEQAGAYATGVLALMTSAAIAVFLTELRRRHRSAALFFAVVSAIFVYTFVVTIVERPEGLIIAGLFIAMILVVSVASRISRSTELRLRDVVYDDGAARLIDRTSDGLNPLRFIANKLHAGDDAEYEHKSLDVRIDNHLKGWQKAIFIEVEITDASDFDSPVSVRAVRVGRHEILRASGTSVPNVLAAVFLDIRDRTGIPPHGYFEWSDRAPGANVLRFLLAGEGDVPPLTHEILRRAEPDEERRPKVHVGG</sequence>
<dbReference type="AlphaFoldDB" id="A0A0A0JK37"/>
<keyword evidence="3" id="KW-1185">Reference proteome</keyword>
<dbReference type="EMBL" id="AVPK01000004">
    <property type="protein sequence ID" value="KGN37795.1"/>
    <property type="molecule type" value="Genomic_DNA"/>
</dbReference>
<feature type="transmembrane region" description="Helical" evidence="1">
    <location>
        <begin position="185"/>
        <end position="206"/>
    </location>
</feature>
<name>A0A0A0JK37_9MICO</name>
<evidence type="ECO:0000313" key="2">
    <source>
        <dbReference type="EMBL" id="KGN37795.1"/>
    </source>
</evidence>
<keyword evidence="1" id="KW-0812">Transmembrane</keyword>
<feature type="transmembrane region" description="Helical" evidence="1">
    <location>
        <begin position="30"/>
        <end position="53"/>
    </location>
</feature>
<feature type="transmembrane region" description="Helical" evidence="1">
    <location>
        <begin position="249"/>
        <end position="269"/>
    </location>
</feature>
<feature type="transmembrane region" description="Helical" evidence="1">
    <location>
        <begin position="73"/>
        <end position="94"/>
    </location>
</feature>
<dbReference type="eggNOG" id="COG0531">
    <property type="taxonomic scope" value="Bacteria"/>
</dbReference>
<dbReference type="RefSeq" id="WP_245617115.1">
    <property type="nucleotide sequence ID" value="NZ_AVPK01000004.1"/>
</dbReference>
<proteinExistence type="predicted"/>
<accession>A0A0A0JK37</accession>
<feature type="transmembrane region" description="Helical" evidence="1">
    <location>
        <begin position="305"/>
        <end position="324"/>
    </location>
</feature>
<keyword evidence="1" id="KW-0472">Membrane</keyword>
<gene>
    <name evidence="2" type="ORF">N803_12105</name>
</gene>
<dbReference type="Proteomes" id="UP000030011">
    <property type="component" value="Unassembled WGS sequence"/>
</dbReference>
<comment type="caution">
    <text evidence="2">The sequence shown here is derived from an EMBL/GenBank/DDBJ whole genome shotgun (WGS) entry which is preliminary data.</text>
</comment>
<reference evidence="2 3" key="1">
    <citation type="submission" date="2013-08" db="EMBL/GenBank/DDBJ databases">
        <title>The genome sequence of Knoellia subterranea.</title>
        <authorList>
            <person name="Zhu W."/>
            <person name="Wang G."/>
        </authorList>
    </citation>
    <scope>NUCLEOTIDE SEQUENCE [LARGE SCALE GENOMIC DNA]</scope>
    <source>
        <strain evidence="2 3">KCTC 19937</strain>
    </source>
</reference>
<dbReference type="Gene3D" id="1.20.1740.10">
    <property type="entry name" value="Amino acid/polyamine transporter I"/>
    <property type="match status" value="1"/>
</dbReference>
<dbReference type="STRING" id="1385521.N803_12105"/>
<evidence type="ECO:0000256" key="1">
    <source>
        <dbReference type="SAM" id="Phobius"/>
    </source>
</evidence>
<evidence type="ECO:0000313" key="3">
    <source>
        <dbReference type="Proteomes" id="UP000030011"/>
    </source>
</evidence>